<reference evidence="2 3" key="1">
    <citation type="submission" date="2016-10" db="EMBL/GenBank/DDBJ databases">
        <authorList>
            <person name="de Groot N.N."/>
        </authorList>
    </citation>
    <scope>NUCLEOTIDE SEQUENCE [LARGE SCALE GENOMIC DNA]</scope>
    <source>
        <strain evidence="2 3">CGMCC 1.11147</strain>
    </source>
</reference>
<dbReference type="STRING" id="1005944.SAMN05192576_2228"/>
<gene>
    <name evidence="2" type="ORF">SAMN05192576_2228</name>
</gene>
<proteinExistence type="predicted"/>
<protein>
    <submittedName>
        <fullName evidence="2">Uncharacterized protein</fullName>
    </submittedName>
</protein>
<accession>A0A1H0BTH5</accession>
<evidence type="ECO:0000313" key="3">
    <source>
        <dbReference type="Proteomes" id="UP000199004"/>
    </source>
</evidence>
<keyword evidence="1" id="KW-0812">Transmembrane</keyword>
<dbReference type="EMBL" id="FNIC01000003">
    <property type="protein sequence ID" value="SDN48962.1"/>
    <property type="molecule type" value="Genomic_DNA"/>
</dbReference>
<keyword evidence="3" id="KW-1185">Reference proteome</keyword>
<name>A0A1H0BTH5_9ACTN</name>
<feature type="transmembrane region" description="Helical" evidence="1">
    <location>
        <begin position="49"/>
        <end position="67"/>
    </location>
</feature>
<dbReference type="AlphaFoldDB" id="A0A1H0BTH5"/>
<keyword evidence="1" id="KW-0472">Membrane</keyword>
<organism evidence="2 3">
    <name type="scientific">Nocardioides szechwanensis</name>
    <dbReference type="NCBI Taxonomy" id="1005944"/>
    <lineage>
        <taxon>Bacteria</taxon>
        <taxon>Bacillati</taxon>
        <taxon>Actinomycetota</taxon>
        <taxon>Actinomycetes</taxon>
        <taxon>Propionibacteriales</taxon>
        <taxon>Nocardioidaceae</taxon>
        <taxon>Nocardioides</taxon>
    </lineage>
</organism>
<sequence length="70" mass="7387">MPGPGRAIAILLALVISLLALLLLAGHGPWSGRTLIDFGGRHGLNTGDLPVLLLWAVGMGGCSYLLFRRH</sequence>
<dbReference type="Proteomes" id="UP000199004">
    <property type="component" value="Unassembled WGS sequence"/>
</dbReference>
<evidence type="ECO:0000256" key="1">
    <source>
        <dbReference type="SAM" id="Phobius"/>
    </source>
</evidence>
<evidence type="ECO:0000313" key="2">
    <source>
        <dbReference type="EMBL" id="SDN48962.1"/>
    </source>
</evidence>
<keyword evidence="1" id="KW-1133">Transmembrane helix</keyword>
<dbReference type="RefSeq" id="WP_091024743.1">
    <property type="nucleotide sequence ID" value="NZ_BKAE01000006.1"/>
</dbReference>
<dbReference type="OrthoDB" id="3790447at2"/>